<gene>
    <name evidence="1" type="ORF">CFP56_021767</name>
</gene>
<keyword evidence="2" id="KW-1185">Reference proteome</keyword>
<proteinExistence type="predicted"/>
<dbReference type="EMBL" id="PKMF04000338">
    <property type="protein sequence ID" value="KAK7837023.1"/>
    <property type="molecule type" value="Genomic_DNA"/>
</dbReference>
<organism evidence="1 2">
    <name type="scientific">Quercus suber</name>
    <name type="common">Cork oak</name>
    <dbReference type="NCBI Taxonomy" id="58331"/>
    <lineage>
        <taxon>Eukaryota</taxon>
        <taxon>Viridiplantae</taxon>
        <taxon>Streptophyta</taxon>
        <taxon>Embryophyta</taxon>
        <taxon>Tracheophyta</taxon>
        <taxon>Spermatophyta</taxon>
        <taxon>Magnoliopsida</taxon>
        <taxon>eudicotyledons</taxon>
        <taxon>Gunneridae</taxon>
        <taxon>Pentapetalae</taxon>
        <taxon>rosids</taxon>
        <taxon>fabids</taxon>
        <taxon>Fagales</taxon>
        <taxon>Fagaceae</taxon>
        <taxon>Quercus</taxon>
    </lineage>
</organism>
<accession>A0AAW0KEF7</accession>
<evidence type="ECO:0000313" key="2">
    <source>
        <dbReference type="Proteomes" id="UP000237347"/>
    </source>
</evidence>
<comment type="caution">
    <text evidence="1">The sequence shown here is derived from an EMBL/GenBank/DDBJ whole genome shotgun (WGS) entry which is preliminary data.</text>
</comment>
<dbReference type="Proteomes" id="UP000237347">
    <property type="component" value="Unassembled WGS sequence"/>
</dbReference>
<name>A0AAW0KEF7_QUESU</name>
<reference evidence="1 2" key="1">
    <citation type="journal article" date="2018" name="Sci. Data">
        <title>The draft genome sequence of cork oak.</title>
        <authorList>
            <person name="Ramos A.M."/>
            <person name="Usie A."/>
            <person name="Barbosa P."/>
            <person name="Barros P.M."/>
            <person name="Capote T."/>
            <person name="Chaves I."/>
            <person name="Simoes F."/>
            <person name="Abreu I."/>
            <person name="Carrasquinho I."/>
            <person name="Faro C."/>
            <person name="Guimaraes J.B."/>
            <person name="Mendonca D."/>
            <person name="Nobrega F."/>
            <person name="Rodrigues L."/>
            <person name="Saibo N.J.M."/>
            <person name="Varela M.C."/>
            <person name="Egas C."/>
            <person name="Matos J."/>
            <person name="Miguel C.M."/>
            <person name="Oliveira M.M."/>
            <person name="Ricardo C.P."/>
            <person name="Goncalves S."/>
        </authorList>
    </citation>
    <scope>NUCLEOTIDE SEQUENCE [LARGE SCALE GENOMIC DNA]</scope>
    <source>
        <strain evidence="2">cv. HL8</strain>
    </source>
</reference>
<sequence length="129" mass="15008">MIKDGLFCAKGQDWFSVDMGQQFLESFRNLMNGSRKFRKGVLLKNVSWNSTTKSNFLVLTFKSRRLLDISHILKNAETVPKSWRCISGSDAAATNTILRRQHTRRKYLLYRSYTKLCRSQHVGLIAEYI</sequence>
<evidence type="ECO:0000313" key="1">
    <source>
        <dbReference type="EMBL" id="KAK7837023.1"/>
    </source>
</evidence>
<protein>
    <submittedName>
        <fullName evidence="1">Uncharacterized protein</fullName>
    </submittedName>
</protein>
<dbReference type="AlphaFoldDB" id="A0AAW0KEF7"/>